<dbReference type="PATRIC" id="fig|662479.7.peg.780"/>
<organism evidence="2 3">
    <name type="scientific">Haloferax mucosum ATCC BAA-1512</name>
    <dbReference type="NCBI Taxonomy" id="662479"/>
    <lineage>
        <taxon>Archaea</taxon>
        <taxon>Methanobacteriati</taxon>
        <taxon>Methanobacteriota</taxon>
        <taxon>Stenosarchaea group</taxon>
        <taxon>Halobacteria</taxon>
        <taxon>Halobacteriales</taxon>
        <taxon>Haloferacaceae</taxon>
        <taxon>Haloferax</taxon>
    </lineage>
</organism>
<protein>
    <submittedName>
        <fullName evidence="2">UpsA domain-containing protein</fullName>
    </submittedName>
</protein>
<feature type="domain" description="UspA" evidence="1">
    <location>
        <begin position="2"/>
        <end position="145"/>
    </location>
</feature>
<proteinExistence type="predicted"/>
<accession>M0ILF1</accession>
<dbReference type="EMBL" id="AOLN01000006">
    <property type="protein sequence ID" value="ELZ96867.1"/>
    <property type="molecule type" value="Genomic_DNA"/>
</dbReference>
<dbReference type="Proteomes" id="UP000011550">
    <property type="component" value="Unassembled WGS sequence"/>
</dbReference>
<keyword evidence="3" id="KW-1185">Reference proteome</keyword>
<dbReference type="OrthoDB" id="307404at2157"/>
<sequence>MQRALVVVGPNERSNRILREAGELAAGSGAELIVLTVLPDEEFERTRSALADVGSSDVVYGIDQATESATRKAKRLAREALGDLDVDYRVVADIGPEIDSVLETAEEEACDHLFVSGRRRSPTGKLLSRDVTQSVMLNFDGPVTVLLGDDSEADDDSSGNSRALA</sequence>
<dbReference type="SUPFAM" id="SSF52402">
    <property type="entry name" value="Adenine nucleotide alpha hydrolases-like"/>
    <property type="match status" value="1"/>
</dbReference>
<dbReference type="InterPro" id="IPR006016">
    <property type="entry name" value="UspA"/>
</dbReference>
<dbReference type="RefSeq" id="WP_008318403.1">
    <property type="nucleotide sequence ID" value="NZ_AOLN01000006.1"/>
</dbReference>
<reference evidence="2 3" key="1">
    <citation type="journal article" date="2014" name="PLoS Genet.">
        <title>Phylogenetically driven sequencing of extremely halophilic archaea reveals strategies for static and dynamic osmo-response.</title>
        <authorList>
            <person name="Becker E.A."/>
            <person name="Seitzer P.M."/>
            <person name="Tritt A."/>
            <person name="Larsen D."/>
            <person name="Krusor M."/>
            <person name="Yao A.I."/>
            <person name="Wu D."/>
            <person name="Madern D."/>
            <person name="Eisen J.A."/>
            <person name="Darling A.E."/>
            <person name="Facciotti M.T."/>
        </authorList>
    </citation>
    <scope>NUCLEOTIDE SEQUENCE [LARGE SCALE GENOMIC DNA]</scope>
    <source>
        <strain evidence="2 3">ATCC BAA-1512</strain>
    </source>
</reference>
<dbReference type="AlphaFoldDB" id="M0ILF1"/>
<name>M0ILF1_9EURY</name>
<dbReference type="Pfam" id="PF00582">
    <property type="entry name" value="Usp"/>
    <property type="match status" value="1"/>
</dbReference>
<dbReference type="InterPro" id="IPR014729">
    <property type="entry name" value="Rossmann-like_a/b/a_fold"/>
</dbReference>
<dbReference type="Gene3D" id="3.40.50.620">
    <property type="entry name" value="HUPs"/>
    <property type="match status" value="1"/>
</dbReference>
<evidence type="ECO:0000313" key="2">
    <source>
        <dbReference type="EMBL" id="ELZ96867.1"/>
    </source>
</evidence>
<evidence type="ECO:0000259" key="1">
    <source>
        <dbReference type="Pfam" id="PF00582"/>
    </source>
</evidence>
<dbReference type="CDD" id="cd00293">
    <property type="entry name" value="USP-like"/>
    <property type="match status" value="1"/>
</dbReference>
<gene>
    <name evidence="2" type="ORF">C440_03798</name>
</gene>
<evidence type="ECO:0000313" key="3">
    <source>
        <dbReference type="Proteomes" id="UP000011550"/>
    </source>
</evidence>
<comment type="caution">
    <text evidence="2">The sequence shown here is derived from an EMBL/GenBank/DDBJ whole genome shotgun (WGS) entry which is preliminary data.</text>
</comment>